<name>A0A0A9C9S3_ARUDO</name>
<protein>
    <submittedName>
        <fullName evidence="1">Uncharacterized protein</fullName>
    </submittedName>
</protein>
<evidence type="ECO:0000313" key="1">
    <source>
        <dbReference type="EMBL" id="JAD72336.1"/>
    </source>
</evidence>
<reference evidence="1" key="1">
    <citation type="submission" date="2014-09" db="EMBL/GenBank/DDBJ databases">
        <authorList>
            <person name="Magalhaes I.L.F."/>
            <person name="Oliveira U."/>
            <person name="Santos F.R."/>
            <person name="Vidigal T.H.D.A."/>
            <person name="Brescovit A.D."/>
            <person name="Santos A.J."/>
        </authorList>
    </citation>
    <scope>NUCLEOTIDE SEQUENCE</scope>
    <source>
        <tissue evidence="1">Shoot tissue taken approximately 20 cm above the soil surface</tissue>
    </source>
</reference>
<organism evidence="1">
    <name type="scientific">Arundo donax</name>
    <name type="common">Giant reed</name>
    <name type="synonym">Donax arundinaceus</name>
    <dbReference type="NCBI Taxonomy" id="35708"/>
    <lineage>
        <taxon>Eukaryota</taxon>
        <taxon>Viridiplantae</taxon>
        <taxon>Streptophyta</taxon>
        <taxon>Embryophyta</taxon>
        <taxon>Tracheophyta</taxon>
        <taxon>Spermatophyta</taxon>
        <taxon>Magnoliopsida</taxon>
        <taxon>Liliopsida</taxon>
        <taxon>Poales</taxon>
        <taxon>Poaceae</taxon>
        <taxon>PACMAD clade</taxon>
        <taxon>Arundinoideae</taxon>
        <taxon>Arundineae</taxon>
        <taxon>Arundo</taxon>
    </lineage>
</organism>
<proteinExistence type="predicted"/>
<dbReference type="EMBL" id="GBRH01225559">
    <property type="protein sequence ID" value="JAD72336.1"/>
    <property type="molecule type" value="Transcribed_RNA"/>
</dbReference>
<reference evidence="1" key="2">
    <citation type="journal article" date="2015" name="Data Brief">
        <title>Shoot transcriptome of the giant reed, Arundo donax.</title>
        <authorList>
            <person name="Barrero R.A."/>
            <person name="Guerrero F.D."/>
            <person name="Moolhuijzen P."/>
            <person name="Goolsby J.A."/>
            <person name="Tidwell J."/>
            <person name="Bellgard S.E."/>
            <person name="Bellgard M.I."/>
        </authorList>
    </citation>
    <scope>NUCLEOTIDE SEQUENCE</scope>
    <source>
        <tissue evidence="1">Shoot tissue taken approximately 20 cm above the soil surface</tissue>
    </source>
</reference>
<dbReference type="AlphaFoldDB" id="A0A0A9C9S3"/>
<accession>A0A0A9C9S3</accession>
<sequence>MEDRSQESGATFGKLRDVYDLFLHIMQDHHWMIS</sequence>